<evidence type="ECO:0000256" key="1">
    <source>
        <dbReference type="SAM" id="Phobius"/>
    </source>
</evidence>
<name>A0A7S3W3L6_9SPIT</name>
<keyword evidence="1" id="KW-0812">Transmembrane</keyword>
<organism evidence="2">
    <name type="scientific">Strombidinopsis acuminata</name>
    <dbReference type="NCBI Taxonomy" id="141414"/>
    <lineage>
        <taxon>Eukaryota</taxon>
        <taxon>Sar</taxon>
        <taxon>Alveolata</taxon>
        <taxon>Ciliophora</taxon>
        <taxon>Intramacronucleata</taxon>
        <taxon>Spirotrichea</taxon>
        <taxon>Choreotrichia</taxon>
        <taxon>Choreotrichida</taxon>
        <taxon>Strombidinopsidae</taxon>
        <taxon>Strombidinopsis</taxon>
    </lineage>
</organism>
<proteinExistence type="predicted"/>
<keyword evidence="1" id="KW-1133">Transmembrane helix</keyword>
<dbReference type="EMBL" id="HBIQ01020198">
    <property type="protein sequence ID" value="CAE0533333.1"/>
    <property type="molecule type" value="Transcribed_RNA"/>
</dbReference>
<protein>
    <submittedName>
        <fullName evidence="2">Uncharacterized protein</fullName>
    </submittedName>
</protein>
<sequence>MSSNMCSGIIHDFLVIELNLCGHGKQSFLDKLKSFFHRFDAVVVFIILEHSFTLLALVNSILAQLLVLIKVSTIHLLFAAEVSTLDNAEHAGHIMVLDILVLKNFFTTLI</sequence>
<keyword evidence="1" id="KW-0472">Membrane</keyword>
<feature type="transmembrane region" description="Helical" evidence="1">
    <location>
        <begin position="41"/>
        <end position="69"/>
    </location>
</feature>
<reference evidence="2" key="1">
    <citation type="submission" date="2021-01" db="EMBL/GenBank/DDBJ databases">
        <authorList>
            <person name="Corre E."/>
            <person name="Pelletier E."/>
            <person name="Niang G."/>
            <person name="Scheremetjew M."/>
            <person name="Finn R."/>
            <person name="Kale V."/>
            <person name="Holt S."/>
            <person name="Cochrane G."/>
            <person name="Meng A."/>
            <person name="Brown T."/>
            <person name="Cohen L."/>
        </authorList>
    </citation>
    <scope>NUCLEOTIDE SEQUENCE</scope>
    <source>
        <strain evidence="2">SPMC142</strain>
    </source>
</reference>
<dbReference type="AlphaFoldDB" id="A0A7S3W3L6"/>
<evidence type="ECO:0000313" key="2">
    <source>
        <dbReference type="EMBL" id="CAE0533333.1"/>
    </source>
</evidence>
<accession>A0A7S3W3L6</accession>
<gene>
    <name evidence="2" type="ORF">SACU0126_LOCUS6715</name>
</gene>